<sequence>MAGSLSKDDLCDLGKELKVKLIGIPFHLRLESIVESLAKACSRWWEVEDETVNLNGDDACIILRNVDLNKLPRMLYLKEGGTSFSVIIRIAPIVAKVSGHSSGSGGQVPVGGTHQSKKESCAGIVEVQHVNSDASLECPPGFEPGLRLVDQIQIINPMDLGG</sequence>
<proteinExistence type="predicted"/>
<reference evidence="1 2" key="1">
    <citation type="submission" date="2020-06" db="EMBL/GenBank/DDBJ databases">
        <title>Transcriptomic and genomic resources for Thalictrum thalictroides and T. hernandezii: Facilitating candidate gene discovery in an emerging model plant lineage.</title>
        <authorList>
            <person name="Arias T."/>
            <person name="Riano-Pachon D.M."/>
            <person name="Di Stilio V.S."/>
        </authorList>
    </citation>
    <scope>NUCLEOTIDE SEQUENCE [LARGE SCALE GENOMIC DNA]</scope>
    <source>
        <strain evidence="2">cv. WT478/WT964</strain>
        <tissue evidence="1">Leaves</tissue>
    </source>
</reference>
<comment type="caution">
    <text evidence="1">The sequence shown here is derived from an EMBL/GenBank/DDBJ whole genome shotgun (WGS) entry which is preliminary data.</text>
</comment>
<name>A0A7J6VSV3_THATH</name>
<accession>A0A7J6VSV3</accession>
<dbReference type="Proteomes" id="UP000554482">
    <property type="component" value="Unassembled WGS sequence"/>
</dbReference>
<dbReference type="EMBL" id="JABWDY010027503">
    <property type="protein sequence ID" value="KAF5187841.1"/>
    <property type="molecule type" value="Genomic_DNA"/>
</dbReference>
<evidence type="ECO:0000313" key="2">
    <source>
        <dbReference type="Proteomes" id="UP000554482"/>
    </source>
</evidence>
<dbReference type="AlphaFoldDB" id="A0A7J6VSV3"/>
<evidence type="ECO:0000313" key="1">
    <source>
        <dbReference type="EMBL" id="KAF5187841.1"/>
    </source>
</evidence>
<keyword evidence="2" id="KW-1185">Reference proteome</keyword>
<gene>
    <name evidence="1" type="ORF">FRX31_022572</name>
</gene>
<protein>
    <submittedName>
        <fullName evidence="1">Uncharacterized protein</fullName>
    </submittedName>
</protein>
<organism evidence="1 2">
    <name type="scientific">Thalictrum thalictroides</name>
    <name type="common">Rue-anemone</name>
    <name type="synonym">Anemone thalictroides</name>
    <dbReference type="NCBI Taxonomy" id="46969"/>
    <lineage>
        <taxon>Eukaryota</taxon>
        <taxon>Viridiplantae</taxon>
        <taxon>Streptophyta</taxon>
        <taxon>Embryophyta</taxon>
        <taxon>Tracheophyta</taxon>
        <taxon>Spermatophyta</taxon>
        <taxon>Magnoliopsida</taxon>
        <taxon>Ranunculales</taxon>
        <taxon>Ranunculaceae</taxon>
        <taxon>Thalictroideae</taxon>
        <taxon>Thalictrum</taxon>
    </lineage>
</organism>